<proteinExistence type="predicted"/>
<accession>A0ABM8BE71</accession>
<evidence type="ECO:0000313" key="2">
    <source>
        <dbReference type="Proteomes" id="UP001321748"/>
    </source>
</evidence>
<sequence length="304" mass="34122">MKKRDTFLPLDSGAKAAIELGGISVTQRVRGVKGVPCVQQPRGGYLPVKDMETQSFDDGHGSLDSSLENRSPSAIGTVVDYLSRYVEGASKNDAFQIPLYSAMQVKELIKKYGLGEYEVIDNASVAITQVPMFLDQINGLDDESISAALNLVAYDCIFRAGIETFRNPEKLETANQTTIQHIRRMVLRSHTFMQEYGPAIAGLETFEGGYTKVVSAGDCDLVTADGLWDFKCSKFPPTNKHTLQILMYWQMGLHSVFREYKKITQIGIWNPRIGKLWKYNVSELSQDVINELQYQVLVYPVDYH</sequence>
<dbReference type="Proteomes" id="UP001321748">
    <property type="component" value="Chromosome"/>
</dbReference>
<evidence type="ECO:0000313" key="1">
    <source>
        <dbReference type="EMBL" id="BDR55220.1"/>
    </source>
</evidence>
<keyword evidence="2" id="KW-1185">Reference proteome</keyword>
<organism evidence="1 2">
    <name type="scientific">Bombiscardovia apis</name>
    <dbReference type="NCBI Taxonomy" id="2932182"/>
    <lineage>
        <taxon>Bacteria</taxon>
        <taxon>Bacillati</taxon>
        <taxon>Actinomycetota</taxon>
        <taxon>Actinomycetes</taxon>
        <taxon>Bifidobacteriales</taxon>
        <taxon>Bifidobacteriaceae</taxon>
        <taxon>Bombiscardovia</taxon>
    </lineage>
</organism>
<gene>
    <name evidence="1" type="ORF">KIMH_13310</name>
</gene>
<dbReference type="EMBL" id="AP026800">
    <property type="protein sequence ID" value="BDR55220.1"/>
    <property type="molecule type" value="Genomic_DNA"/>
</dbReference>
<protein>
    <submittedName>
        <fullName evidence="1">Uncharacterized protein</fullName>
    </submittedName>
</protein>
<reference evidence="1 2" key="1">
    <citation type="journal article" date="2023" name="Microbiol. Spectr.">
        <title>Symbiosis of Carpenter Bees with Uncharacterized Lactic Acid Bacteria Showing NAD Auxotrophy.</title>
        <authorList>
            <person name="Kawasaki S."/>
            <person name="Ozawa K."/>
            <person name="Mori T."/>
            <person name="Yamamoto A."/>
            <person name="Ito M."/>
            <person name="Ohkuma M."/>
            <person name="Sakamoto M."/>
            <person name="Matsutani M."/>
        </authorList>
    </citation>
    <scope>NUCLEOTIDE SEQUENCE [LARGE SCALE GENOMIC DNA]</scope>
    <source>
        <strain evidence="1 2">KimH</strain>
    </source>
</reference>
<name>A0ABM8BE71_9BIFI</name>
<dbReference type="RefSeq" id="WP_317642723.1">
    <property type="nucleotide sequence ID" value="NZ_AP026800.1"/>
</dbReference>